<dbReference type="GO" id="GO:0019148">
    <property type="term" value="F:D-cysteine desulfhydrase activity"/>
    <property type="evidence" value="ECO:0007669"/>
    <property type="project" value="TreeGrafter"/>
</dbReference>
<comment type="similarity">
    <text evidence="2">Belongs to the ACC deaminase/D-cysteine desulfhydrase family.</text>
</comment>
<feature type="active site" description="Nucleophile" evidence="4">
    <location>
        <position position="74"/>
    </location>
</feature>
<gene>
    <name evidence="7" type="ORF">NG895_16795</name>
</gene>
<organism evidence="7 8">
    <name type="scientific">Aeoliella straminimaris</name>
    <dbReference type="NCBI Taxonomy" id="2954799"/>
    <lineage>
        <taxon>Bacteria</taxon>
        <taxon>Pseudomonadati</taxon>
        <taxon>Planctomycetota</taxon>
        <taxon>Planctomycetia</taxon>
        <taxon>Pirellulales</taxon>
        <taxon>Lacipirellulaceae</taxon>
        <taxon>Aeoliella</taxon>
    </lineage>
</organism>
<dbReference type="EMBL" id="JAMXLR010000058">
    <property type="protein sequence ID" value="MCO6045572.1"/>
    <property type="molecule type" value="Genomic_DNA"/>
</dbReference>
<dbReference type="AlphaFoldDB" id="A0A9X2FAW2"/>
<reference evidence="7" key="1">
    <citation type="submission" date="2022-06" db="EMBL/GenBank/DDBJ databases">
        <title>Aeoliella straminimaris, a novel planctomycete from sediments.</title>
        <authorList>
            <person name="Vitorino I.R."/>
            <person name="Lage O.M."/>
        </authorList>
    </citation>
    <scope>NUCLEOTIDE SEQUENCE</scope>
    <source>
        <strain evidence="7">ICT_H6.2</strain>
    </source>
</reference>
<feature type="domain" description="Tryptophan synthase beta chain-like PALP" evidence="6">
    <location>
        <begin position="9"/>
        <end position="311"/>
    </location>
</feature>
<dbReference type="RefSeq" id="WP_252853688.1">
    <property type="nucleotide sequence ID" value="NZ_JAMXLR010000058.1"/>
</dbReference>
<dbReference type="InterPro" id="IPR036052">
    <property type="entry name" value="TrpB-like_PALP_sf"/>
</dbReference>
<evidence type="ECO:0000256" key="3">
    <source>
        <dbReference type="ARBA" id="ARBA00022898"/>
    </source>
</evidence>
<evidence type="ECO:0000256" key="4">
    <source>
        <dbReference type="PIRSR" id="PIRSR006278-1"/>
    </source>
</evidence>
<comment type="caution">
    <text evidence="7">The sequence shown here is derived from an EMBL/GenBank/DDBJ whole genome shotgun (WGS) entry which is preliminary data.</text>
</comment>
<dbReference type="Pfam" id="PF00291">
    <property type="entry name" value="PALP"/>
    <property type="match status" value="1"/>
</dbReference>
<dbReference type="PANTHER" id="PTHR43780">
    <property type="entry name" value="1-AMINOCYCLOPROPANE-1-CARBOXYLATE DEAMINASE-RELATED"/>
    <property type="match status" value="1"/>
</dbReference>
<dbReference type="SUPFAM" id="SSF53686">
    <property type="entry name" value="Tryptophan synthase beta subunit-like PLP-dependent enzymes"/>
    <property type="match status" value="1"/>
</dbReference>
<name>A0A9X2FAW2_9BACT</name>
<keyword evidence="8" id="KW-1185">Reference proteome</keyword>
<dbReference type="InterPro" id="IPR005966">
    <property type="entry name" value="D-Cys_desShydrase"/>
</dbReference>
<evidence type="ECO:0000313" key="8">
    <source>
        <dbReference type="Proteomes" id="UP001155241"/>
    </source>
</evidence>
<evidence type="ECO:0000256" key="1">
    <source>
        <dbReference type="ARBA" id="ARBA00001933"/>
    </source>
</evidence>
<protein>
    <submittedName>
        <fullName evidence="7">D-cysteine desulfhydrase family protein</fullName>
    </submittedName>
</protein>
<dbReference type="NCBIfam" id="TIGR01275">
    <property type="entry name" value="ACC_deam_rel"/>
    <property type="match status" value="1"/>
</dbReference>
<dbReference type="Gene3D" id="3.40.50.1100">
    <property type="match status" value="2"/>
</dbReference>
<dbReference type="InterPro" id="IPR027278">
    <property type="entry name" value="ACCD_DCysDesulf"/>
</dbReference>
<evidence type="ECO:0000313" key="7">
    <source>
        <dbReference type="EMBL" id="MCO6045572.1"/>
    </source>
</evidence>
<evidence type="ECO:0000259" key="6">
    <source>
        <dbReference type="Pfam" id="PF00291"/>
    </source>
</evidence>
<evidence type="ECO:0000256" key="5">
    <source>
        <dbReference type="PIRSR" id="PIRSR006278-2"/>
    </source>
</evidence>
<dbReference type="InterPro" id="IPR001926">
    <property type="entry name" value="TrpB-like_PALP"/>
</dbReference>
<accession>A0A9X2FAW2</accession>
<proteinExistence type="inferred from homology"/>
<comment type="cofactor">
    <cofactor evidence="1">
        <name>pyridoxal 5'-phosphate</name>
        <dbReference type="ChEBI" id="CHEBI:597326"/>
    </cofactor>
</comment>
<evidence type="ECO:0000256" key="2">
    <source>
        <dbReference type="ARBA" id="ARBA00008639"/>
    </source>
</evidence>
<dbReference type="PIRSF" id="PIRSF006278">
    <property type="entry name" value="ACCD_DCysDesulf"/>
    <property type="match status" value="1"/>
</dbReference>
<feature type="modified residue" description="N6-(pyridoxal phosphate)lysine" evidence="5">
    <location>
        <position position="47"/>
    </location>
</feature>
<dbReference type="Proteomes" id="UP001155241">
    <property type="component" value="Unassembled WGS sequence"/>
</dbReference>
<sequence>MDTQLARVSLANLPTPLEHLPRLSKLLGVELWIKRDDLTGLATGGNKTRKLEFLIADALEQQVDCVITAGGSQSNHCRQTAAAAAKFGLECHLVLGGETQPPLGNLLLDQILGAQIHWVAKTERNNKMQQLAQQLQGEGRRPYVIPIGGSNAIGAVGYVQAFVELQQQLDAASIAIDHIYFPTSSGGTQAGLVLGAKAAGFAGSLTAVSIDVEPNDQAFLDEVSDVANQAAAMLGLSHRVAPADLQMDFDHLGGGYGVVGQLEREAIRLMAETEGVLLGPVYSGRGFGALVDRIRSGQIAAGERVLYWHTGDESALHAYSAEVLAESESN</sequence>
<keyword evidence="3 5" id="KW-0663">Pyridoxal phosphate</keyword>
<dbReference type="PANTHER" id="PTHR43780:SF2">
    <property type="entry name" value="1-AMINOCYCLOPROPANE-1-CARBOXYLATE DEAMINASE-RELATED"/>
    <property type="match status" value="1"/>
</dbReference>